<evidence type="ECO:0008006" key="4">
    <source>
        <dbReference type="Google" id="ProtNLM"/>
    </source>
</evidence>
<keyword evidence="1" id="KW-1133">Transmembrane helix</keyword>
<dbReference type="SUPFAM" id="SSF52540">
    <property type="entry name" value="P-loop containing nucleoside triphosphate hydrolases"/>
    <property type="match status" value="1"/>
</dbReference>
<feature type="transmembrane region" description="Helical" evidence="1">
    <location>
        <begin position="15"/>
        <end position="33"/>
    </location>
</feature>
<keyword evidence="3" id="KW-1185">Reference proteome</keyword>
<comment type="caution">
    <text evidence="2">The sequence shown here is derived from an EMBL/GenBank/DDBJ whole genome shotgun (WGS) entry which is preliminary data.</text>
</comment>
<dbReference type="RefSeq" id="WP_394608868.1">
    <property type="nucleotide sequence ID" value="NZ_JBIHSN010000004.1"/>
</dbReference>
<dbReference type="EMBL" id="JBIHSN010000004">
    <property type="protein sequence ID" value="MFH0267343.1"/>
    <property type="molecule type" value="Genomic_DNA"/>
</dbReference>
<proteinExistence type="predicted"/>
<reference evidence="2 3" key="1">
    <citation type="submission" date="2024-10" db="EMBL/GenBank/DDBJ databases">
        <authorList>
            <person name="Yibar A."/>
            <person name="Saticioglu I.B."/>
            <person name="Duman M."/>
            <person name="Ajmi N."/>
            <person name="Gurler F."/>
            <person name="Ay H."/>
            <person name="Onuk E."/>
            <person name="Guler S."/>
            <person name="Romalde J.L."/>
        </authorList>
    </citation>
    <scope>NUCLEOTIDE SEQUENCE [LARGE SCALE GENOMIC DNA]</scope>
    <source>
        <strain evidence="2 3">14-MA-B</strain>
    </source>
</reference>
<keyword evidence="1" id="KW-0812">Transmembrane</keyword>
<gene>
    <name evidence="2" type="ORF">ACGRQ9_18020</name>
</gene>
<dbReference type="InterPro" id="IPR027417">
    <property type="entry name" value="P-loop_NTPase"/>
</dbReference>
<accession>A0ABW7J3R5</accession>
<evidence type="ECO:0000256" key="1">
    <source>
        <dbReference type="SAM" id="Phobius"/>
    </source>
</evidence>
<dbReference type="Gene3D" id="3.40.50.300">
    <property type="entry name" value="P-loop containing nucleotide triphosphate hydrolases"/>
    <property type="match status" value="1"/>
</dbReference>
<keyword evidence="1" id="KW-0472">Membrane</keyword>
<evidence type="ECO:0000313" key="2">
    <source>
        <dbReference type="EMBL" id="MFH0267343.1"/>
    </source>
</evidence>
<organism evidence="2 3">
    <name type="scientific">Vibrio rumoiensis</name>
    <dbReference type="NCBI Taxonomy" id="76258"/>
    <lineage>
        <taxon>Bacteria</taxon>
        <taxon>Pseudomonadati</taxon>
        <taxon>Pseudomonadota</taxon>
        <taxon>Gammaproteobacteria</taxon>
        <taxon>Vibrionales</taxon>
        <taxon>Vibrionaceae</taxon>
        <taxon>Vibrio</taxon>
    </lineage>
</organism>
<name>A0ABW7J3R5_9VIBR</name>
<sequence length="474" mass="55047">MSTERLLDGTLRPTYEFYTIITTSVCMLLIWLFSQYLFLDTLEKVIVLTLGGTLVSFRVIDAVRLKRYQMSLNNIDPFFLATDEIRHSQDKTWIGRGFNWSNHHSQRVWDANKENLKKFYKLPWIYHWFRANEMAVELADGKAARTQKLEKEFINPEHQVRINPKNVKVSALSRAIAKKTKSNTWMFGHIKNPYKPIPPVGGVAAYHAVGLDEEEDQYITLDERNGHLIVFGQSRVGKTRLLEILVSQDIERNDSCVGVFDPKTDAELISEPEILVNPKYLQPYKQKVYARILLASNERRPIKLGAEDTRRWFAPAYIQHRESQEETQAFISSLLEWLDTDSSALDKVYNYLNEYNLDDFNAGFIQKTEALDLMVEMSVSAKESEVKKWLDDNKVFKVADLQSAFSNYPDLAKDYAQNYCQVKNIDLSGSRTRWWIPKSWKSKQAKEWYEAQQLLAQPQPQKIPEPLTLNGVPF</sequence>
<evidence type="ECO:0000313" key="3">
    <source>
        <dbReference type="Proteomes" id="UP001607151"/>
    </source>
</evidence>
<dbReference type="Proteomes" id="UP001607151">
    <property type="component" value="Unassembled WGS sequence"/>
</dbReference>
<protein>
    <recommendedName>
        <fullName evidence="4">Type IV secretion system coupling protein TraD DNA-binding domain-containing protein</fullName>
    </recommendedName>
</protein>